<accession>A0AA85BV58</accession>
<evidence type="ECO:0000313" key="2">
    <source>
        <dbReference type="Proteomes" id="UP000050791"/>
    </source>
</evidence>
<keyword evidence="1" id="KW-0472">Membrane</keyword>
<dbReference type="GO" id="GO:0016020">
    <property type="term" value="C:membrane"/>
    <property type="evidence" value="ECO:0007669"/>
    <property type="project" value="InterPro"/>
</dbReference>
<evidence type="ECO:0000313" key="3">
    <source>
        <dbReference type="WBParaSite" id="SMTH1_79900.1"/>
    </source>
</evidence>
<dbReference type="WBParaSite" id="SMTH1_79900.1">
    <property type="protein sequence ID" value="SMTH1_79900.1"/>
    <property type="gene ID" value="SMTH1_79900"/>
</dbReference>
<evidence type="ECO:0008006" key="4">
    <source>
        <dbReference type="Google" id="ProtNLM"/>
    </source>
</evidence>
<sequence>MFGNSIGHIKGYDPDLGINGTILYNLMITTSHIKQSLFYLDNNSGELFVNTNQLIDYCGKIITLLIIIDDQGPKINKHSTIERLLIQLDDIPIKMKSSIEYNQQFKQKWRINSNGISNLNVLTNTHNNMNSTFTIKTMLSITLGSSTIFLIGLLMTSIILMIYNKSKHRKSFLH</sequence>
<feature type="transmembrane region" description="Helical" evidence="1">
    <location>
        <begin position="138"/>
        <end position="163"/>
    </location>
</feature>
<keyword evidence="1" id="KW-0812">Transmembrane</keyword>
<reference evidence="3" key="1">
    <citation type="submission" date="2023-11" db="UniProtKB">
        <authorList>
            <consortium name="WormBaseParasite"/>
        </authorList>
    </citation>
    <scope>IDENTIFICATION</scope>
</reference>
<name>A0AA85BV58_9TREM</name>
<dbReference type="AlphaFoldDB" id="A0AA85BV58"/>
<proteinExistence type="predicted"/>
<dbReference type="Gene3D" id="2.60.40.60">
    <property type="entry name" value="Cadherins"/>
    <property type="match status" value="1"/>
</dbReference>
<keyword evidence="1" id="KW-1133">Transmembrane helix</keyword>
<dbReference type="InterPro" id="IPR015919">
    <property type="entry name" value="Cadherin-like_sf"/>
</dbReference>
<dbReference type="GO" id="GO:0005509">
    <property type="term" value="F:calcium ion binding"/>
    <property type="evidence" value="ECO:0007669"/>
    <property type="project" value="InterPro"/>
</dbReference>
<evidence type="ECO:0000256" key="1">
    <source>
        <dbReference type="SAM" id="Phobius"/>
    </source>
</evidence>
<dbReference type="Proteomes" id="UP000050791">
    <property type="component" value="Unassembled WGS sequence"/>
</dbReference>
<dbReference type="SUPFAM" id="SSF49313">
    <property type="entry name" value="Cadherin-like"/>
    <property type="match status" value="1"/>
</dbReference>
<protein>
    <recommendedName>
        <fullName evidence="4">Cadherin domain-containing protein</fullName>
    </recommendedName>
</protein>
<organism evidence="2 3">
    <name type="scientific">Schistosoma mattheei</name>
    <dbReference type="NCBI Taxonomy" id="31246"/>
    <lineage>
        <taxon>Eukaryota</taxon>
        <taxon>Metazoa</taxon>
        <taxon>Spiralia</taxon>
        <taxon>Lophotrochozoa</taxon>
        <taxon>Platyhelminthes</taxon>
        <taxon>Trematoda</taxon>
        <taxon>Digenea</taxon>
        <taxon>Strigeidida</taxon>
        <taxon>Schistosomatoidea</taxon>
        <taxon>Schistosomatidae</taxon>
        <taxon>Schistosoma</taxon>
    </lineage>
</organism>